<gene>
    <name evidence="2" type="ORF">ACAOBT_LOCUS8437</name>
</gene>
<name>A0A9P0K7W1_ACAOB</name>
<evidence type="ECO:0000313" key="3">
    <source>
        <dbReference type="Proteomes" id="UP001152888"/>
    </source>
</evidence>
<protein>
    <submittedName>
        <fullName evidence="2">Uncharacterized protein</fullName>
    </submittedName>
</protein>
<reference evidence="2" key="1">
    <citation type="submission" date="2022-03" db="EMBL/GenBank/DDBJ databases">
        <authorList>
            <person name="Sayadi A."/>
        </authorList>
    </citation>
    <scope>NUCLEOTIDE SEQUENCE</scope>
</reference>
<feature type="compositionally biased region" description="Polar residues" evidence="1">
    <location>
        <begin position="32"/>
        <end position="42"/>
    </location>
</feature>
<evidence type="ECO:0000313" key="2">
    <source>
        <dbReference type="EMBL" id="CAH1969482.1"/>
    </source>
</evidence>
<proteinExistence type="predicted"/>
<evidence type="ECO:0000256" key="1">
    <source>
        <dbReference type="SAM" id="MobiDB-lite"/>
    </source>
</evidence>
<dbReference type="AlphaFoldDB" id="A0A9P0K7W1"/>
<feature type="region of interest" description="Disordered" evidence="1">
    <location>
        <begin position="1"/>
        <end position="45"/>
    </location>
</feature>
<accession>A0A9P0K7W1</accession>
<keyword evidence="3" id="KW-1185">Reference proteome</keyword>
<dbReference type="EMBL" id="CAKOFQ010006764">
    <property type="protein sequence ID" value="CAH1969482.1"/>
    <property type="molecule type" value="Genomic_DNA"/>
</dbReference>
<comment type="caution">
    <text evidence="2">The sequence shown here is derived from an EMBL/GenBank/DDBJ whole genome shotgun (WGS) entry which is preliminary data.</text>
</comment>
<dbReference type="Proteomes" id="UP001152888">
    <property type="component" value="Unassembled WGS sequence"/>
</dbReference>
<sequence length="60" mass="6646">MDIANMQDDSFKVSKKRRYKKSSSEFPPLPSKPSQLLTSASSPLPQTKCLTTQTLTLATD</sequence>
<organism evidence="2 3">
    <name type="scientific">Acanthoscelides obtectus</name>
    <name type="common">Bean weevil</name>
    <name type="synonym">Bruchus obtectus</name>
    <dbReference type="NCBI Taxonomy" id="200917"/>
    <lineage>
        <taxon>Eukaryota</taxon>
        <taxon>Metazoa</taxon>
        <taxon>Ecdysozoa</taxon>
        <taxon>Arthropoda</taxon>
        <taxon>Hexapoda</taxon>
        <taxon>Insecta</taxon>
        <taxon>Pterygota</taxon>
        <taxon>Neoptera</taxon>
        <taxon>Endopterygota</taxon>
        <taxon>Coleoptera</taxon>
        <taxon>Polyphaga</taxon>
        <taxon>Cucujiformia</taxon>
        <taxon>Chrysomeloidea</taxon>
        <taxon>Chrysomelidae</taxon>
        <taxon>Bruchinae</taxon>
        <taxon>Bruchini</taxon>
        <taxon>Acanthoscelides</taxon>
    </lineage>
</organism>